<proteinExistence type="predicted"/>
<feature type="transmembrane region" description="Helical" evidence="1">
    <location>
        <begin position="128"/>
        <end position="150"/>
    </location>
</feature>
<keyword evidence="3" id="KW-1185">Reference proteome</keyword>
<feature type="transmembrane region" description="Helical" evidence="1">
    <location>
        <begin position="819"/>
        <end position="843"/>
    </location>
</feature>
<dbReference type="Proteomes" id="UP001626550">
    <property type="component" value="Unassembled WGS sequence"/>
</dbReference>
<dbReference type="EMBL" id="JBJKFK010000871">
    <property type="protein sequence ID" value="KAL3314921.1"/>
    <property type="molecule type" value="Genomic_DNA"/>
</dbReference>
<keyword evidence="1" id="KW-1133">Transmembrane helix</keyword>
<organism evidence="2 3">
    <name type="scientific">Cichlidogyrus casuarinus</name>
    <dbReference type="NCBI Taxonomy" id="1844966"/>
    <lineage>
        <taxon>Eukaryota</taxon>
        <taxon>Metazoa</taxon>
        <taxon>Spiralia</taxon>
        <taxon>Lophotrochozoa</taxon>
        <taxon>Platyhelminthes</taxon>
        <taxon>Monogenea</taxon>
        <taxon>Monopisthocotylea</taxon>
        <taxon>Dactylogyridea</taxon>
        <taxon>Ancyrocephalidae</taxon>
        <taxon>Cichlidogyrus</taxon>
    </lineage>
</organism>
<comment type="caution">
    <text evidence="2">The sequence shown here is derived from an EMBL/GenBank/DDBJ whole genome shotgun (WGS) entry which is preliminary data.</text>
</comment>
<evidence type="ECO:0000313" key="2">
    <source>
        <dbReference type="EMBL" id="KAL3314921.1"/>
    </source>
</evidence>
<evidence type="ECO:0000313" key="3">
    <source>
        <dbReference type="Proteomes" id="UP001626550"/>
    </source>
</evidence>
<reference evidence="2 3" key="1">
    <citation type="submission" date="2024-11" db="EMBL/GenBank/DDBJ databases">
        <title>Adaptive evolution of stress response genes in parasites aligns with host niche diversity.</title>
        <authorList>
            <person name="Hahn C."/>
            <person name="Resl P."/>
        </authorList>
    </citation>
    <scope>NUCLEOTIDE SEQUENCE [LARGE SCALE GENOMIC DNA]</scope>
    <source>
        <strain evidence="2">EGGRZ-B1_66</strain>
        <tissue evidence="2">Body</tissue>
    </source>
</reference>
<protein>
    <submittedName>
        <fullName evidence="2">Uncharacterized protein</fullName>
    </submittedName>
</protein>
<sequence>MPDGSVFQYFSLSDTDWYIPFLKSCLIEKSAIVGFVLLSLYLLLIFGSWILDLIVLITKKRIPGKTVQQILPASVYSRVYDSDQSPTLASNNGESHQLSSGDEENPIIEIRNLPKRTKTRRSRALQIWLPRIIITVLRASCIILSVFLLLNASKSEARLSSTLETVPYFLRKTLHLTSNTITALIRECISILQKASMEDAARTGNSSHLKTMVKDVELTLSRTVIHGLNISQDNDLTTKDFVINVNQLLDKYLTLTRIANEPLSHENRSKLLNQEVDFKLTLKMFVKDEILWGKKPLDHMNETICHQASSLNNLPFDLRDFKDCEFVSKYLKEINQTMDDFDAENQKTIPIDEVLRFKTLVEVLNVQKMVNFWLPVIQNPSENINKLLDAYTQPEIINFHRELQKTFELLFDKAVQDKISQGTNWISISTKVLLGLAGFVLTIEMFLMLQYLISRIISRRRPNLKKRKRKFSAFSVLHMIYLLLIFICALLTLAVHVSSSLGISRGCDYLFVGEKQQSADFYLTQQISQATGLVPILGELIEIENFDFKTPENIIFTLNQKYDSSMRPLLSQMNMTRPFNLTAFLYSQWVEDRSRILWEKEALPELQKLDLPKIIPPEETLPTDFVLTNILNPNFDGLVVYPADRYFISPGKNFYTPLVELLSRMVLTGKADKMTVFTYKNLKKIEQLYLNYKAGFERMSKALDDIKSNKDIMFELNYVMETVKRGLDQLRQMDERKLIGKTTEIVIKVFLDLRDSIAANLSPFLYDMLLRVIPFPGVNTLYYQTLSPICPIPTQLRGDETRFNAFIAHNSLLQMFQSFSWNLSIVYLCIFITTFFVSLVEFLRLRL</sequence>
<keyword evidence="1" id="KW-0812">Transmembrane</keyword>
<accession>A0ABD2Q849</accession>
<evidence type="ECO:0000256" key="1">
    <source>
        <dbReference type="SAM" id="Phobius"/>
    </source>
</evidence>
<dbReference type="AlphaFoldDB" id="A0ABD2Q849"/>
<gene>
    <name evidence="2" type="ORF">Ciccas_006453</name>
</gene>
<feature type="transmembrane region" description="Helical" evidence="1">
    <location>
        <begin position="474"/>
        <end position="497"/>
    </location>
</feature>
<feature type="transmembrane region" description="Helical" evidence="1">
    <location>
        <begin position="432"/>
        <end position="453"/>
    </location>
</feature>
<keyword evidence="1" id="KW-0472">Membrane</keyword>
<feature type="transmembrane region" description="Helical" evidence="1">
    <location>
        <begin position="31"/>
        <end position="57"/>
    </location>
</feature>
<name>A0ABD2Q849_9PLAT</name>